<dbReference type="AlphaFoldDB" id="A0A2S8GGR0"/>
<gene>
    <name evidence="3" type="ORF">C5Y93_23725</name>
</gene>
<evidence type="ECO:0000256" key="1">
    <source>
        <dbReference type="ARBA" id="ARBA00009919"/>
    </source>
</evidence>
<dbReference type="CDD" id="cd00757">
    <property type="entry name" value="ThiF_MoeB_HesA_family"/>
    <property type="match status" value="1"/>
</dbReference>
<dbReference type="GO" id="GO:0008641">
    <property type="term" value="F:ubiquitin-like modifier activating enzyme activity"/>
    <property type="evidence" value="ECO:0007669"/>
    <property type="project" value="InterPro"/>
</dbReference>
<dbReference type="RefSeq" id="WP_105337937.1">
    <property type="nucleotide sequence ID" value="NZ_PUHZ01000023.1"/>
</dbReference>
<comment type="similarity">
    <text evidence="1">Belongs to the HesA/MoeB/ThiF family.</text>
</comment>
<sequence length="348" mass="37858">MSEAAAKPEDRYARQVSYYAIGAEGQAKLAGGTALVVGLGALGSVIAETLARAGVGRLRIVDRDFLEWNNLQRQVLYAEQDVRDRLPKAVAAEKRLRAVNSEIVIEPHVCDVDYRNIEELAAGVDVIIDGTDNFGVRFLLNDASLKLGAPWIYGGCVGAEGRMMVIVPGETPCFRCLMPEPPPAEMTPTCDTAGVVAPIVNVVASLEALEAIKILSGNRDALQRDLVVVDLWENRWRQVKLDNLRDNADCPACGQQKYEWLRGDLGGQSTVLCGRNAVQISFPDRPAVSLEALAEKLTGVGRVEKNPYLLRLHVDDYVLTIFPDARAIIAGTTEPSVARTLYARYVGG</sequence>
<reference evidence="3 4" key="1">
    <citation type="submission" date="2018-02" db="EMBL/GenBank/DDBJ databases">
        <title>Comparative genomes isolates from brazilian mangrove.</title>
        <authorList>
            <person name="Araujo J.E."/>
            <person name="Taketani R.G."/>
            <person name="Silva M.C.P."/>
            <person name="Loureco M.V."/>
            <person name="Andreote F.D."/>
        </authorList>
    </citation>
    <scope>NUCLEOTIDE SEQUENCE [LARGE SCALE GENOMIC DNA]</scope>
    <source>
        <strain evidence="3 4">Nap-Phe MGV</strain>
    </source>
</reference>
<dbReference type="PANTHER" id="PTHR10953">
    <property type="entry name" value="UBIQUITIN-ACTIVATING ENZYME E1"/>
    <property type="match status" value="1"/>
</dbReference>
<dbReference type="SUPFAM" id="SSF69572">
    <property type="entry name" value="Activating enzymes of the ubiquitin-like proteins"/>
    <property type="match status" value="1"/>
</dbReference>
<dbReference type="GO" id="GO:0005829">
    <property type="term" value="C:cytosol"/>
    <property type="evidence" value="ECO:0007669"/>
    <property type="project" value="TreeGrafter"/>
</dbReference>
<dbReference type="FunFam" id="3.40.50.720:FF:000080">
    <property type="entry name" value="Thiazole biosynthesis adenylyltransferase ThiF"/>
    <property type="match status" value="1"/>
</dbReference>
<accession>A0A2S8GGR0</accession>
<dbReference type="EMBL" id="PUHZ01000023">
    <property type="protein sequence ID" value="PQO43652.1"/>
    <property type="molecule type" value="Genomic_DNA"/>
</dbReference>
<dbReference type="PANTHER" id="PTHR10953:SF102">
    <property type="entry name" value="ADENYLYLTRANSFERASE AND SULFURTRANSFERASE MOCS3"/>
    <property type="match status" value="1"/>
</dbReference>
<dbReference type="OrthoDB" id="9804286at2"/>
<evidence type="ECO:0000259" key="2">
    <source>
        <dbReference type="Pfam" id="PF00899"/>
    </source>
</evidence>
<dbReference type="GO" id="GO:0008146">
    <property type="term" value="F:sulfotransferase activity"/>
    <property type="evidence" value="ECO:0007669"/>
    <property type="project" value="TreeGrafter"/>
</dbReference>
<comment type="caution">
    <text evidence="3">The sequence shown here is derived from an EMBL/GenBank/DDBJ whole genome shotgun (WGS) entry which is preliminary data.</text>
</comment>
<evidence type="ECO:0000313" key="3">
    <source>
        <dbReference type="EMBL" id="PQO43652.1"/>
    </source>
</evidence>
<protein>
    <submittedName>
        <fullName evidence="3">Thiamine biosynthesis protein ThiF</fullName>
    </submittedName>
</protein>
<dbReference type="GO" id="GO:0004792">
    <property type="term" value="F:thiosulfate-cyanide sulfurtransferase activity"/>
    <property type="evidence" value="ECO:0007669"/>
    <property type="project" value="TreeGrafter"/>
</dbReference>
<dbReference type="Pfam" id="PF00899">
    <property type="entry name" value="ThiF"/>
    <property type="match status" value="1"/>
</dbReference>
<dbReference type="InterPro" id="IPR035985">
    <property type="entry name" value="Ubiquitin-activating_enz"/>
</dbReference>
<organism evidence="3 4">
    <name type="scientific">Blastopirellula marina</name>
    <dbReference type="NCBI Taxonomy" id="124"/>
    <lineage>
        <taxon>Bacteria</taxon>
        <taxon>Pseudomonadati</taxon>
        <taxon>Planctomycetota</taxon>
        <taxon>Planctomycetia</taxon>
        <taxon>Pirellulales</taxon>
        <taxon>Pirellulaceae</taxon>
        <taxon>Blastopirellula</taxon>
    </lineage>
</organism>
<dbReference type="Gene3D" id="3.40.50.720">
    <property type="entry name" value="NAD(P)-binding Rossmann-like Domain"/>
    <property type="match status" value="1"/>
</dbReference>
<proteinExistence type="inferred from homology"/>
<dbReference type="Proteomes" id="UP000237819">
    <property type="component" value="Unassembled WGS sequence"/>
</dbReference>
<feature type="domain" description="THIF-type NAD/FAD binding fold" evidence="2">
    <location>
        <begin position="12"/>
        <end position="247"/>
    </location>
</feature>
<dbReference type="InterPro" id="IPR000594">
    <property type="entry name" value="ThiF_NAD_FAD-bd"/>
</dbReference>
<evidence type="ECO:0000313" key="4">
    <source>
        <dbReference type="Proteomes" id="UP000237819"/>
    </source>
</evidence>
<dbReference type="InterPro" id="IPR045886">
    <property type="entry name" value="ThiF/MoeB/HesA"/>
</dbReference>
<dbReference type="GO" id="GO:0016779">
    <property type="term" value="F:nucleotidyltransferase activity"/>
    <property type="evidence" value="ECO:0007669"/>
    <property type="project" value="TreeGrafter"/>
</dbReference>
<name>A0A2S8GGR0_9BACT</name>